<evidence type="ECO:0000313" key="2">
    <source>
        <dbReference type="Proteomes" id="UP000887565"/>
    </source>
</evidence>
<keyword evidence="2" id="KW-1185">Reference proteome</keyword>
<feature type="compositionally biased region" description="Low complexity" evidence="1">
    <location>
        <begin position="87"/>
        <end position="101"/>
    </location>
</feature>
<organism evidence="2 3">
    <name type="scientific">Romanomermis culicivorax</name>
    <name type="common">Nematode worm</name>
    <dbReference type="NCBI Taxonomy" id="13658"/>
    <lineage>
        <taxon>Eukaryota</taxon>
        <taxon>Metazoa</taxon>
        <taxon>Ecdysozoa</taxon>
        <taxon>Nematoda</taxon>
        <taxon>Enoplea</taxon>
        <taxon>Dorylaimia</taxon>
        <taxon>Mermithida</taxon>
        <taxon>Mermithoidea</taxon>
        <taxon>Mermithidae</taxon>
        <taxon>Romanomermis</taxon>
    </lineage>
</organism>
<evidence type="ECO:0000313" key="3">
    <source>
        <dbReference type="WBParaSite" id="nRc.2.0.1.t20415-RA"/>
    </source>
</evidence>
<dbReference type="Proteomes" id="UP000887565">
    <property type="component" value="Unplaced"/>
</dbReference>
<protein>
    <submittedName>
        <fullName evidence="3">Uncharacterized protein</fullName>
    </submittedName>
</protein>
<dbReference type="AlphaFoldDB" id="A0A915J1Z2"/>
<accession>A0A915J1Z2</accession>
<feature type="region of interest" description="Disordered" evidence="1">
    <location>
        <begin position="86"/>
        <end position="105"/>
    </location>
</feature>
<reference evidence="3" key="1">
    <citation type="submission" date="2022-11" db="UniProtKB">
        <authorList>
            <consortium name="WormBaseParasite"/>
        </authorList>
    </citation>
    <scope>IDENTIFICATION</scope>
</reference>
<name>A0A915J1Z2_ROMCU</name>
<dbReference type="WBParaSite" id="nRc.2.0.1.t20415-RA">
    <property type="protein sequence ID" value="nRc.2.0.1.t20415-RA"/>
    <property type="gene ID" value="nRc.2.0.1.g20415"/>
</dbReference>
<evidence type="ECO:0000256" key="1">
    <source>
        <dbReference type="SAM" id="MobiDB-lite"/>
    </source>
</evidence>
<sequence length="134" mass="15210">MDLMKRGRLHEEGIPRAYSPKRVQQMLAEGMSERFIPQLAKEKLKGDTPTTSVTANALMQLVSKTSREHSFPDGFENTMLQTSLLPSATKQQYSSSTSSRSAWRKQGRDHLVDIIRTKEVNIRARMEDLSAEDD</sequence>
<proteinExistence type="predicted"/>